<keyword evidence="4 8" id="KW-0694">RNA-binding</keyword>
<dbReference type="InterPro" id="IPR016177">
    <property type="entry name" value="DNA-bd_dom_sf"/>
</dbReference>
<dbReference type="PROSITE" id="PS50886">
    <property type="entry name" value="TRBD"/>
    <property type="match status" value="1"/>
</dbReference>
<evidence type="ECO:0000256" key="9">
    <source>
        <dbReference type="PROSITE-ProRule" id="PRU01248"/>
    </source>
</evidence>
<dbReference type="InterPro" id="IPR044068">
    <property type="entry name" value="CB"/>
</dbReference>
<evidence type="ECO:0000256" key="2">
    <source>
        <dbReference type="ARBA" id="ARBA00008857"/>
    </source>
</evidence>
<dbReference type="Pfam" id="PF00589">
    <property type="entry name" value="Phage_integrase"/>
    <property type="match status" value="1"/>
</dbReference>
<dbReference type="InterPro" id="IPR013762">
    <property type="entry name" value="Integrase-like_cat_sf"/>
</dbReference>
<evidence type="ECO:0000256" key="3">
    <source>
        <dbReference type="ARBA" id="ARBA00022555"/>
    </source>
</evidence>
<comment type="similarity">
    <text evidence="2">Belongs to the 'phage' integrase family.</text>
</comment>
<dbReference type="InterPro" id="IPR050090">
    <property type="entry name" value="Tyrosine_recombinase_XerCD"/>
</dbReference>
<keyword evidence="7" id="KW-0233">DNA recombination</keyword>
<dbReference type="InterPro" id="IPR002547">
    <property type="entry name" value="tRNA-bd_dom"/>
</dbReference>
<evidence type="ECO:0000256" key="4">
    <source>
        <dbReference type="ARBA" id="ARBA00022884"/>
    </source>
</evidence>
<comment type="caution">
    <text evidence="13">The sequence shown here is derived from an EMBL/GenBank/DDBJ whole genome shotgun (WGS) entry which is preliminary data.</text>
</comment>
<dbReference type="Gene3D" id="2.40.50.140">
    <property type="entry name" value="Nucleic acid-binding proteins"/>
    <property type="match status" value="1"/>
</dbReference>
<dbReference type="SUPFAM" id="SSF54171">
    <property type="entry name" value="DNA-binding domain"/>
    <property type="match status" value="1"/>
</dbReference>
<evidence type="ECO:0000259" key="11">
    <source>
        <dbReference type="PROSITE" id="PS51898"/>
    </source>
</evidence>
<feature type="domain" description="TRNA-binding" evidence="10">
    <location>
        <begin position="423"/>
        <end position="528"/>
    </location>
</feature>
<dbReference type="GO" id="GO:0006431">
    <property type="term" value="P:methionyl-tRNA aminoacylation"/>
    <property type="evidence" value="ECO:0007669"/>
    <property type="project" value="InterPro"/>
</dbReference>
<keyword evidence="5" id="KW-0229">DNA integration</keyword>
<dbReference type="CDD" id="cd02800">
    <property type="entry name" value="tRNA_bind_EcMetRS_like"/>
    <property type="match status" value="1"/>
</dbReference>
<comment type="function">
    <text evidence="1">Site-specific tyrosine recombinase, which acts by catalyzing the cutting and rejoining of the recombining DNA molecules.</text>
</comment>
<dbReference type="GO" id="GO:0006310">
    <property type="term" value="P:DNA recombination"/>
    <property type="evidence" value="ECO:0007669"/>
    <property type="project" value="UniProtKB-KW"/>
</dbReference>
<accession>A0A3E2WUW5</accession>
<name>A0A3E2WUW5_9FIRM</name>
<evidence type="ECO:0000256" key="8">
    <source>
        <dbReference type="PROSITE-ProRule" id="PRU00209"/>
    </source>
</evidence>
<dbReference type="GO" id="GO:0004825">
    <property type="term" value="F:methionine-tRNA ligase activity"/>
    <property type="evidence" value="ECO:0007669"/>
    <property type="project" value="InterPro"/>
</dbReference>
<evidence type="ECO:0000313" key="14">
    <source>
        <dbReference type="Proteomes" id="UP000261111"/>
    </source>
</evidence>
<proteinExistence type="inferred from homology"/>
<evidence type="ECO:0000313" key="13">
    <source>
        <dbReference type="EMBL" id="RGC31264.1"/>
    </source>
</evidence>
<dbReference type="PANTHER" id="PTHR30349:SF64">
    <property type="entry name" value="PROPHAGE INTEGRASE INTD-RELATED"/>
    <property type="match status" value="1"/>
</dbReference>
<dbReference type="Pfam" id="PF02920">
    <property type="entry name" value="Integrase_DNA"/>
    <property type="match status" value="1"/>
</dbReference>
<dbReference type="InterPro" id="IPR011010">
    <property type="entry name" value="DNA_brk_join_enz"/>
</dbReference>
<dbReference type="GO" id="GO:0003677">
    <property type="term" value="F:DNA binding"/>
    <property type="evidence" value="ECO:0007669"/>
    <property type="project" value="UniProtKB-UniRule"/>
</dbReference>
<dbReference type="InterPro" id="IPR004107">
    <property type="entry name" value="Integrase_SAM-like_N"/>
</dbReference>
<dbReference type="PROSITE" id="PS51898">
    <property type="entry name" value="TYR_RECOMBINASE"/>
    <property type="match status" value="1"/>
</dbReference>
<dbReference type="InterPro" id="IPR004191">
    <property type="entry name" value="Integrase_Tn916-type_DNA-bd_N"/>
</dbReference>
<gene>
    <name evidence="13" type="ORF">DWX41_12885</name>
</gene>
<keyword evidence="6 9" id="KW-0238">DNA-binding</keyword>
<evidence type="ECO:0000256" key="5">
    <source>
        <dbReference type="ARBA" id="ARBA00022908"/>
    </source>
</evidence>
<dbReference type="GO" id="GO:0000049">
    <property type="term" value="F:tRNA binding"/>
    <property type="evidence" value="ECO:0007669"/>
    <property type="project" value="UniProtKB-UniRule"/>
</dbReference>
<dbReference type="Pfam" id="PF01588">
    <property type="entry name" value="tRNA_bind"/>
    <property type="match status" value="1"/>
</dbReference>
<dbReference type="Gene3D" id="1.10.150.130">
    <property type="match status" value="1"/>
</dbReference>
<dbReference type="PROSITE" id="PS51900">
    <property type="entry name" value="CB"/>
    <property type="match status" value="1"/>
</dbReference>
<organism evidence="13 14">
    <name type="scientific">Hungatella hathewayi</name>
    <dbReference type="NCBI Taxonomy" id="154046"/>
    <lineage>
        <taxon>Bacteria</taxon>
        <taxon>Bacillati</taxon>
        <taxon>Bacillota</taxon>
        <taxon>Clostridia</taxon>
        <taxon>Lachnospirales</taxon>
        <taxon>Lachnospiraceae</taxon>
        <taxon>Hungatella</taxon>
    </lineage>
</organism>
<evidence type="ECO:0000259" key="12">
    <source>
        <dbReference type="PROSITE" id="PS51900"/>
    </source>
</evidence>
<evidence type="ECO:0000259" key="10">
    <source>
        <dbReference type="PROSITE" id="PS50886"/>
    </source>
</evidence>
<dbReference type="Pfam" id="PF14659">
    <property type="entry name" value="Phage_int_SAM_3"/>
    <property type="match status" value="1"/>
</dbReference>
<protein>
    <submittedName>
        <fullName evidence="13">Site-specific integrase</fullName>
    </submittedName>
</protein>
<dbReference type="InterPro" id="IPR002104">
    <property type="entry name" value="Integrase_catalytic"/>
</dbReference>
<evidence type="ECO:0000256" key="1">
    <source>
        <dbReference type="ARBA" id="ARBA00003283"/>
    </source>
</evidence>
<dbReference type="InterPro" id="IPR010998">
    <property type="entry name" value="Integrase_recombinase_N"/>
</dbReference>
<dbReference type="RefSeq" id="WP_117440987.1">
    <property type="nucleotide sequence ID" value="NZ_QVIA01000013.1"/>
</dbReference>
<dbReference type="GO" id="GO:0008907">
    <property type="term" value="F:integrase activity"/>
    <property type="evidence" value="ECO:0007669"/>
    <property type="project" value="InterPro"/>
</dbReference>
<dbReference type="AlphaFoldDB" id="A0A3E2WUW5"/>
<dbReference type="Gene3D" id="1.10.443.10">
    <property type="entry name" value="Intergrase catalytic core"/>
    <property type="match status" value="1"/>
</dbReference>
<feature type="domain" description="Tyr recombinase" evidence="11">
    <location>
        <begin position="178"/>
        <end position="400"/>
    </location>
</feature>
<dbReference type="EMBL" id="QVIA01000013">
    <property type="protein sequence ID" value="RGC31264.1"/>
    <property type="molecule type" value="Genomic_DNA"/>
</dbReference>
<dbReference type="SUPFAM" id="SSF50249">
    <property type="entry name" value="Nucleic acid-binding proteins"/>
    <property type="match status" value="1"/>
</dbReference>
<dbReference type="Gene3D" id="3.30.160.60">
    <property type="entry name" value="Classic Zinc Finger"/>
    <property type="match status" value="1"/>
</dbReference>
<dbReference type="SUPFAM" id="SSF56349">
    <property type="entry name" value="DNA breaking-rejoining enzymes"/>
    <property type="match status" value="1"/>
</dbReference>
<dbReference type="InterPro" id="IPR012340">
    <property type="entry name" value="NA-bd_OB-fold"/>
</dbReference>
<dbReference type="CDD" id="cd01189">
    <property type="entry name" value="INT_ICEBs1_C_like"/>
    <property type="match status" value="1"/>
</dbReference>
<reference evidence="13 14" key="1">
    <citation type="submission" date="2018-08" db="EMBL/GenBank/DDBJ databases">
        <title>A genome reference for cultivated species of the human gut microbiota.</title>
        <authorList>
            <person name="Zou Y."/>
            <person name="Xue W."/>
            <person name="Luo G."/>
        </authorList>
    </citation>
    <scope>NUCLEOTIDE SEQUENCE [LARGE SCALE GENOMIC DNA]</scope>
    <source>
        <strain evidence="13 14">AF19-21</strain>
    </source>
</reference>
<feature type="domain" description="Core-binding (CB)" evidence="12">
    <location>
        <begin position="70"/>
        <end position="152"/>
    </location>
</feature>
<keyword evidence="3 8" id="KW-0820">tRNA-binding</keyword>
<dbReference type="Proteomes" id="UP000261111">
    <property type="component" value="Unassembled WGS sequence"/>
</dbReference>
<evidence type="ECO:0000256" key="7">
    <source>
        <dbReference type="ARBA" id="ARBA00023172"/>
    </source>
</evidence>
<dbReference type="InterPro" id="IPR004495">
    <property type="entry name" value="Met-tRNA-synth_bsu_C"/>
</dbReference>
<dbReference type="GO" id="GO:0005524">
    <property type="term" value="F:ATP binding"/>
    <property type="evidence" value="ECO:0007669"/>
    <property type="project" value="InterPro"/>
</dbReference>
<dbReference type="PANTHER" id="PTHR30349">
    <property type="entry name" value="PHAGE INTEGRASE-RELATED"/>
    <property type="match status" value="1"/>
</dbReference>
<evidence type="ECO:0000256" key="6">
    <source>
        <dbReference type="ARBA" id="ARBA00023125"/>
    </source>
</evidence>
<sequence>MAVERRKDNKNRVLKEGEYQRSSGTYEFKWRDKRGGRHSISAVTLEELREKELDVLRDVLDGVRADKNNLTINDLYNSWVQLKRGLKDNTFSNYKYMYTMFVEPDFGKSRLVDLKRSDVRGFYNYLADERNIQVNTIDSIHTVLHQVLELGVEDDYLRYNPSDNALKELKKARNFEVEKRRALTVPEQELFEKFLSKQGQYHRWYPIFTIMLWTGMRVGEITGLRWCDIDLEEEVINVNHTLVYYCTRTEAGQIFAINTTKTKAGERTIPMLPIVKEAFLMEREYQEECGIKSEAVVDGYRDFIFVNRFGNVQHQGTLNKALRRIIRDCNFEVLDKDHRDNAVILPKFSNHSLRHTFTTRMCEAGVNIKAMQDILGHADAETTMQIYAEATKDLKKSELINFDEYFAKQTIEPLFEEFVDFETFAKSDYRAVKVISCEAVPKSKKLLKFVLNDGTDKERVILSGIHEYYEPEELVGKTCIAITNLPPRPMMGIDSCGMLISAVHEEDGHEGLNLLMVDDKIPAGAKLY</sequence>